<dbReference type="Proteomes" id="UP000515860">
    <property type="component" value="Chromosome"/>
</dbReference>
<dbReference type="AlphaFoldDB" id="A0A7G9G9S3"/>
<dbReference type="GO" id="GO:0005737">
    <property type="term" value="C:cytoplasm"/>
    <property type="evidence" value="ECO:0007669"/>
    <property type="project" value="InterPro"/>
</dbReference>
<organism evidence="3 4">
    <name type="scientific">Wansuia hejianensis</name>
    <dbReference type="NCBI Taxonomy" id="2763667"/>
    <lineage>
        <taxon>Bacteria</taxon>
        <taxon>Bacillati</taxon>
        <taxon>Bacillota</taxon>
        <taxon>Clostridia</taxon>
        <taxon>Lachnospirales</taxon>
        <taxon>Lachnospiraceae</taxon>
        <taxon>Wansuia</taxon>
    </lineage>
</organism>
<dbReference type="EMBL" id="CP060635">
    <property type="protein sequence ID" value="QNM07555.1"/>
    <property type="molecule type" value="Genomic_DNA"/>
</dbReference>
<dbReference type="RefSeq" id="WP_118644161.1">
    <property type="nucleotide sequence ID" value="NZ_CP060635.1"/>
</dbReference>
<keyword evidence="4" id="KW-1185">Reference proteome</keyword>
<proteinExistence type="predicted"/>
<evidence type="ECO:0000256" key="2">
    <source>
        <dbReference type="ARBA" id="ARBA00023270"/>
    </source>
</evidence>
<dbReference type="Gene3D" id="3.20.20.70">
    <property type="entry name" value="Aldolase class I"/>
    <property type="match status" value="1"/>
</dbReference>
<accession>A0A7G9G9S3</accession>
<dbReference type="SUPFAM" id="SSF51569">
    <property type="entry name" value="Aldolase"/>
    <property type="match status" value="1"/>
</dbReference>
<evidence type="ECO:0000256" key="1">
    <source>
        <dbReference type="ARBA" id="ARBA00022490"/>
    </source>
</evidence>
<dbReference type="GO" id="GO:0009264">
    <property type="term" value="P:deoxyribonucleotide catabolic process"/>
    <property type="evidence" value="ECO:0007669"/>
    <property type="project" value="InterPro"/>
</dbReference>
<dbReference type="InterPro" id="IPR002915">
    <property type="entry name" value="DeoC/FbaB/LacD_aldolase"/>
</dbReference>
<dbReference type="GO" id="GO:0004139">
    <property type="term" value="F:deoxyribose-phosphate aldolase activity"/>
    <property type="evidence" value="ECO:0007669"/>
    <property type="project" value="InterPro"/>
</dbReference>
<dbReference type="GO" id="GO:0016052">
    <property type="term" value="P:carbohydrate catabolic process"/>
    <property type="evidence" value="ECO:0007669"/>
    <property type="project" value="TreeGrafter"/>
</dbReference>
<dbReference type="CDD" id="cd00945">
    <property type="entry name" value="Aldolase_Class_I"/>
    <property type="match status" value="1"/>
</dbReference>
<reference evidence="3 4" key="1">
    <citation type="submission" date="2020-08" db="EMBL/GenBank/DDBJ databases">
        <authorList>
            <person name="Liu C."/>
            <person name="Sun Q."/>
        </authorList>
    </citation>
    <scope>NUCLEOTIDE SEQUENCE [LARGE SCALE GENOMIC DNA]</scope>
    <source>
        <strain evidence="3 4">NSJ-29</strain>
    </source>
</reference>
<dbReference type="InterPro" id="IPR013785">
    <property type="entry name" value="Aldolase_TIM"/>
</dbReference>
<evidence type="ECO:0000313" key="3">
    <source>
        <dbReference type="EMBL" id="QNM07555.1"/>
    </source>
</evidence>
<dbReference type="PANTHER" id="PTHR10889">
    <property type="entry name" value="DEOXYRIBOSE-PHOSPHATE ALDOLASE"/>
    <property type="match status" value="1"/>
</dbReference>
<protein>
    <submittedName>
        <fullName evidence="3">Uncharacterized protein</fullName>
    </submittedName>
</protein>
<dbReference type="KEGG" id="whj:H9Q79_11530"/>
<gene>
    <name evidence="3" type="ORF">H9Q79_11530</name>
</gene>
<name>A0A7G9G9S3_9FIRM</name>
<sequence length="225" mass="24467">MKYADKMEFSNIQLYEVGDMQLENLVLKALRAGANTVVVGPSGLPLVNSLLKPEDGVRIDCALSYPSGAYLTFQKVQEIEDMLAEPVHIDEFYIVMQVGTYLSGHSDMMREELKSLVAAAGAIPVKIVTEISAFSKEQMKEVCDAAAEAKVKGMVISADFKPYDIPEPTIEQVKDFVEAAAGRFEVIGAGNVAEAGRFLDMLNAGVTRVNTPAGFEILKELNKEA</sequence>
<dbReference type="PANTHER" id="PTHR10889:SF1">
    <property type="entry name" value="DEOXYRIBOSE-PHOSPHATE ALDOLASE"/>
    <property type="match status" value="1"/>
</dbReference>
<dbReference type="InterPro" id="IPR011343">
    <property type="entry name" value="DeoC"/>
</dbReference>
<dbReference type="SMART" id="SM01133">
    <property type="entry name" value="DeoC"/>
    <property type="match status" value="1"/>
</dbReference>
<keyword evidence="1" id="KW-0963">Cytoplasm</keyword>
<evidence type="ECO:0000313" key="4">
    <source>
        <dbReference type="Proteomes" id="UP000515860"/>
    </source>
</evidence>
<keyword evidence="2" id="KW-0704">Schiff base</keyword>